<evidence type="ECO:0000313" key="2">
    <source>
        <dbReference type="Proteomes" id="UP001295794"/>
    </source>
</evidence>
<dbReference type="Proteomes" id="UP001295794">
    <property type="component" value="Unassembled WGS sequence"/>
</dbReference>
<protein>
    <submittedName>
        <fullName evidence="1">Uncharacterized protein</fullName>
    </submittedName>
</protein>
<proteinExistence type="predicted"/>
<dbReference type="EMBL" id="CAVNYO010000421">
    <property type="protein sequence ID" value="CAK5278432.1"/>
    <property type="molecule type" value="Genomic_DNA"/>
</dbReference>
<keyword evidence="2" id="KW-1185">Reference proteome</keyword>
<organism evidence="1 2">
    <name type="scientific">Mycena citricolor</name>
    <dbReference type="NCBI Taxonomy" id="2018698"/>
    <lineage>
        <taxon>Eukaryota</taxon>
        <taxon>Fungi</taxon>
        <taxon>Dikarya</taxon>
        <taxon>Basidiomycota</taxon>
        <taxon>Agaricomycotina</taxon>
        <taxon>Agaricomycetes</taxon>
        <taxon>Agaricomycetidae</taxon>
        <taxon>Agaricales</taxon>
        <taxon>Marasmiineae</taxon>
        <taxon>Mycenaceae</taxon>
        <taxon>Mycena</taxon>
    </lineage>
</organism>
<accession>A0AAD2HQR2</accession>
<name>A0AAD2HQR2_9AGAR</name>
<reference evidence="1" key="1">
    <citation type="submission" date="2023-11" db="EMBL/GenBank/DDBJ databases">
        <authorList>
            <person name="De Vega J J."/>
            <person name="De Vega J J."/>
        </authorList>
    </citation>
    <scope>NUCLEOTIDE SEQUENCE</scope>
</reference>
<evidence type="ECO:0000313" key="1">
    <source>
        <dbReference type="EMBL" id="CAK5278432.1"/>
    </source>
</evidence>
<gene>
    <name evidence="1" type="ORF">MYCIT1_LOCUS27767</name>
</gene>
<sequence length="178" mass="19268">MVIFEGLCALHHTIESAWDIFQLSGKLIALRLWNASCLVSAILMLLCPSLSQIGSQSTRSPETARSLQRAANHQLLAGHCDGVGYRHVRCPSFAACSCGTSSSQRSRMVDVDNTSTFRLTNSASYLPSQTTRRILSRALMCQLKPSQIMLSSVKMPQLRSGGVCADHLAAKQTGTVSV</sequence>
<comment type="caution">
    <text evidence="1">The sequence shown here is derived from an EMBL/GenBank/DDBJ whole genome shotgun (WGS) entry which is preliminary data.</text>
</comment>
<dbReference type="AlphaFoldDB" id="A0AAD2HQR2"/>